<reference evidence="1 2" key="1">
    <citation type="journal article" date="2022" name="DNA Res.">
        <title>Chromosomal-level genome assembly of the orchid tree Bauhinia variegata (Leguminosae; Cercidoideae) supports the allotetraploid origin hypothesis of Bauhinia.</title>
        <authorList>
            <person name="Zhong Y."/>
            <person name="Chen Y."/>
            <person name="Zheng D."/>
            <person name="Pang J."/>
            <person name="Liu Y."/>
            <person name="Luo S."/>
            <person name="Meng S."/>
            <person name="Qian L."/>
            <person name="Wei D."/>
            <person name="Dai S."/>
            <person name="Zhou R."/>
        </authorList>
    </citation>
    <scope>NUCLEOTIDE SEQUENCE [LARGE SCALE GENOMIC DNA]</scope>
    <source>
        <strain evidence="1">BV-YZ2020</strain>
    </source>
</reference>
<accession>A0ACB9L8E2</accession>
<sequence length="163" mass="17847">MWPGIHTLSVKNVHPSGFSVALKADVVLLVDLPWSGKIWGRTNCSWNRNTLHCKAGDCGTGQDRCYGKVSQPPASKVDLNMASTDWLTKFDENGERIGCKSACMVTGLPQHCCTGACADPEKCVLNPYSQFINYECPNALSYRFQNKNFSCFGGVGFGTYFCG</sequence>
<comment type="caution">
    <text evidence="1">The sequence shown here is derived from an EMBL/GenBank/DDBJ whole genome shotgun (WGS) entry which is preliminary data.</text>
</comment>
<gene>
    <name evidence="1" type="ORF">L6164_029153</name>
</gene>
<proteinExistence type="predicted"/>
<dbReference type="EMBL" id="CM039437">
    <property type="protein sequence ID" value="KAI4305810.1"/>
    <property type="molecule type" value="Genomic_DNA"/>
</dbReference>
<evidence type="ECO:0000313" key="2">
    <source>
        <dbReference type="Proteomes" id="UP000828941"/>
    </source>
</evidence>
<name>A0ACB9L8E2_BAUVA</name>
<organism evidence="1 2">
    <name type="scientific">Bauhinia variegata</name>
    <name type="common">Purple orchid tree</name>
    <name type="synonym">Phanera variegata</name>
    <dbReference type="NCBI Taxonomy" id="167791"/>
    <lineage>
        <taxon>Eukaryota</taxon>
        <taxon>Viridiplantae</taxon>
        <taxon>Streptophyta</taxon>
        <taxon>Embryophyta</taxon>
        <taxon>Tracheophyta</taxon>
        <taxon>Spermatophyta</taxon>
        <taxon>Magnoliopsida</taxon>
        <taxon>eudicotyledons</taxon>
        <taxon>Gunneridae</taxon>
        <taxon>Pentapetalae</taxon>
        <taxon>rosids</taxon>
        <taxon>fabids</taxon>
        <taxon>Fabales</taxon>
        <taxon>Fabaceae</taxon>
        <taxon>Cercidoideae</taxon>
        <taxon>Cercideae</taxon>
        <taxon>Bauhiniinae</taxon>
        <taxon>Bauhinia</taxon>
    </lineage>
</organism>
<protein>
    <submittedName>
        <fullName evidence="1">Uncharacterized protein</fullName>
    </submittedName>
</protein>
<keyword evidence="2" id="KW-1185">Reference proteome</keyword>
<evidence type="ECO:0000313" key="1">
    <source>
        <dbReference type="EMBL" id="KAI4305810.1"/>
    </source>
</evidence>
<dbReference type="Proteomes" id="UP000828941">
    <property type="component" value="Chromosome 12"/>
</dbReference>